<keyword evidence="3" id="KW-0378">Hydrolase</keyword>
<dbReference type="PANTHER" id="PTHR46233">
    <property type="entry name" value="HYDROXYACYLGLUTATHIONE HYDROLASE GLOC"/>
    <property type="match status" value="1"/>
</dbReference>
<evidence type="ECO:0000259" key="5">
    <source>
        <dbReference type="SMART" id="SM00849"/>
    </source>
</evidence>
<dbReference type="EMBL" id="JRNE01000088">
    <property type="protein sequence ID" value="KGF14853.1"/>
    <property type="molecule type" value="Genomic_DNA"/>
</dbReference>
<feature type="domain" description="Metallo-beta-lactamase" evidence="5">
    <location>
        <begin position="12"/>
        <end position="207"/>
    </location>
</feature>
<dbReference type="eggNOG" id="COG0491">
    <property type="taxonomic scope" value="Bacteria"/>
</dbReference>
<dbReference type="RefSeq" id="WP_035123955.1">
    <property type="nucleotide sequence ID" value="NZ_JRNE01000088.1"/>
</dbReference>
<dbReference type="InterPro" id="IPR036866">
    <property type="entry name" value="RibonucZ/Hydroxyglut_hydro"/>
</dbReference>
<dbReference type="PANTHER" id="PTHR46233:SF3">
    <property type="entry name" value="HYDROXYACYLGLUTATHIONE HYDROLASE GLOC"/>
    <property type="match status" value="1"/>
</dbReference>
<keyword evidence="2" id="KW-0479">Metal-binding</keyword>
<keyword evidence="4" id="KW-0862">Zinc</keyword>
<evidence type="ECO:0000256" key="3">
    <source>
        <dbReference type="ARBA" id="ARBA00022801"/>
    </source>
</evidence>
<evidence type="ECO:0000313" key="6">
    <source>
        <dbReference type="EMBL" id="KGF14853.1"/>
    </source>
</evidence>
<sequence length="227" mass="24344">MEIIGFPSGPLETNCYVATGHSMDGDAADGPTPVVIIDPGMDALGRLKKECEERNLKPEAVLLTHGHIDHTRDVGDVAREWGIPVYINPHDRFMLDNPLIGAGLSLGKMFNVAEMVPPTDIHDLDDGDEVKFAGLAFEVIHAPGHSPGCVMLRAFDGGDEIVFSGDVLFAGSIGRTDLPGADPQDMMDSLKNRVLPLDDHLTILPGHGPTSTIGQEKAHNPFLAQVK</sequence>
<comment type="caution">
    <text evidence="6">The sequence shown here is derived from an EMBL/GenBank/DDBJ whole genome shotgun (WGS) entry which is preliminary data.</text>
</comment>
<proteinExistence type="predicted"/>
<evidence type="ECO:0000256" key="4">
    <source>
        <dbReference type="ARBA" id="ARBA00022833"/>
    </source>
</evidence>
<reference evidence="6 7" key="1">
    <citation type="submission" date="2014-07" db="EMBL/GenBank/DDBJ databases">
        <authorList>
            <person name="McCorrison J."/>
            <person name="Sanka R."/>
            <person name="Torralba M."/>
            <person name="Gillis M."/>
            <person name="Haft D.H."/>
            <person name="Methe B."/>
            <person name="Sutton G."/>
            <person name="Nelson K.E."/>
        </authorList>
    </citation>
    <scope>NUCLEOTIDE SEQUENCE [LARGE SCALE GENOMIC DNA]</scope>
    <source>
        <strain evidence="6 7">DNF00450</strain>
    </source>
</reference>
<dbReference type="CDD" id="cd06262">
    <property type="entry name" value="metallo-hydrolase-like_MBL-fold"/>
    <property type="match status" value="1"/>
</dbReference>
<protein>
    <submittedName>
        <fullName evidence="6">Metallo-beta-lactamase</fullName>
    </submittedName>
</protein>
<evidence type="ECO:0000313" key="7">
    <source>
        <dbReference type="Proteomes" id="UP000029548"/>
    </source>
</evidence>
<dbReference type="GO" id="GO:0016787">
    <property type="term" value="F:hydrolase activity"/>
    <property type="evidence" value="ECO:0007669"/>
    <property type="project" value="UniProtKB-KW"/>
</dbReference>
<dbReference type="Proteomes" id="UP000029548">
    <property type="component" value="Unassembled WGS sequence"/>
</dbReference>
<comment type="cofactor">
    <cofactor evidence="1">
        <name>Zn(2+)</name>
        <dbReference type="ChEBI" id="CHEBI:29105"/>
    </cofactor>
</comment>
<dbReference type="InterPro" id="IPR001279">
    <property type="entry name" value="Metallo-B-lactamas"/>
</dbReference>
<dbReference type="SUPFAM" id="SSF56281">
    <property type="entry name" value="Metallo-hydrolase/oxidoreductase"/>
    <property type="match status" value="1"/>
</dbReference>
<evidence type="ECO:0000256" key="1">
    <source>
        <dbReference type="ARBA" id="ARBA00001947"/>
    </source>
</evidence>
<evidence type="ECO:0000256" key="2">
    <source>
        <dbReference type="ARBA" id="ARBA00022723"/>
    </source>
</evidence>
<dbReference type="Pfam" id="PF00753">
    <property type="entry name" value="Lactamase_B"/>
    <property type="match status" value="1"/>
</dbReference>
<name>A0A095XXW1_9CORY</name>
<gene>
    <name evidence="6" type="ORF">HMPREF1650_12910</name>
</gene>
<dbReference type="AlphaFoldDB" id="A0A095XXW1"/>
<dbReference type="GO" id="GO:0046872">
    <property type="term" value="F:metal ion binding"/>
    <property type="evidence" value="ECO:0007669"/>
    <property type="project" value="UniProtKB-KW"/>
</dbReference>
<dbReference type="Gene3D" id="3.60.15.10">
    <property type="entry name" value="Ribonuclease Z/Hydroxyacylglutathione hydrolase-like"/>
    <property type="match status" value="1"/>
</dbReference>
<dbReference type="InterPro" id="IPR051453">
    <property type="entry name" value="MBL_Glyoxalase_II"/>
</dbReference>
<accession>A0A095XXW1</accession>
<dbReference type="SMART" id="SM00849">
    <property type="entry name" value="Lactamase_B"/>
    <property type="match status" value="1"/>
</dbReference>
<organism evidence="6 7">
    <name type="scientific">Corynebacterium freneyi DNF00450</name>
    <dbReference type="NCBI Taxonomy" id="1287475"/>
    <lineage>
        <taxon>Bacteria</taxon>
        <taxon>Bacillati</taxon>
        <taxon>Actinomycetota</taxon>
        <taxon>Actinomycetes</taxon>
        <taxon>Mycobacteriales</taxon>
        <taxon>Corynebacteriaceae</taxon>
        <taxon>Corynebacterium</taxon>
    </lineage>
</organism>